<accession>W1Y7E5</accession>
<name>W1Y7E5_9ZZZZ</name>
<dbReference type="EMBL" id="AZMM01008171">
    <property type="protein sequence ID" value="ETJ37615.1"/>
    <property type="molecule type" value="Genomic_DNA"/>
</dbReference>
<evidence type="ECO:0000313" key="1">
    <source>
        <dbReference type="EMBL" id="ETJ37615.1"/>
    </source>
</evidence>
<dbReference type="AlphaFoldDB" id="W1Y7E5"/>
<protein>
    <submittedName>
        <fullName evidence="1">Uncharacterized protein</fullName>
    </submittedName>
</protein>
<gene>
    <name evidence="1" type="ORF">Q604_UNBC08171G0001</name>
</gene>
<reference evidence="1" key="1">
    <citation type="submission" date="2013-12" db="EMBL/GenBank/DDBJ databases">
        <title>A Varibaculum cambriense genome reconstructed from a premature infant gut community with otherwise low bacterial novelty that shifts toward anaerobic metabolism during the third week of life.</title>
        <authorList>
            <person name="Brown C.T."/>
            <person name="Sharon I."/>
            <person name="Thomas B.C."/>
            <person name="Castelle C.J."/>
            <person name="Morowitz M.J."/>
            <person name="Banfield J.F."/>
        </authorList>
    </citation>
    <scope>NUCLEOTIDE SEQUENCE</scope>
</reference>
<organism evidence="1">
    <name type="scientific">human gut metagenome</name>
    <dbReference type="NCBI Taxonomy" id="408170"/>
    <lineage>
        <taxon>unclassified sequences</taxon>
        <taxon>metagenomes</taxon>
        <taxon>organismal metagenomes</taxon>
    </lineage>
</organism>
<proteinExistence type="predicted"/>
<sequence>MSVMPGRASAMFTLEYPQSVVVVDDYETAQ</sequence>
<comment type="caution">
    <text evidence="1">The sequence shown here is derived from an EMBL/GenBank/DDBJ whole genome shotgun (WGS) entry which is preliminary data.</text>
</comment>
<feature type="non-terminal residue" evidence="1">
    <location>
        <position position="30"/>
    </location>
</feature>